<protein>
    <submittedName>
        <fullName evidence="1">Uncharacterized protein</fullName>
    </submittedName>
</protein>
<dbReference type="Proteomes" id="UP000248584">
    <property type="component" value="Unassembled WGS sequence"/>
</dbReference>
<proteinExistence type="predicted"/>
<sequence length="61" mass="7072">MQSIDVKKESNKEITKNKMSVERLKSFKGFENVNEDEADEIIKNLEQFALILCKQVQQNVA</sequence>
<name>A0ABX5Q0L3_9FLAO</name>
<evidence type="ECO:0000313" key="2">
    <source>
        <dbReference type="Proteomes" id="UP000248584"/>
    </source>
</evidence>
<accession>A0ABX5Q0L3</accession>
<gene>
    <name evidence="1" type="ORF">LX97_00473</name>
</gene>
<reference evidence="1 2" key="1">
    <citation type="submission" date="2018-06" db="EMBL/GenBank/DDBJ databases">
        <title>Genomic Encyclopedia of Archaeal and Bacterial Type Strains, Phase II (KMG-II): from individual species to whole genera.</title>
        <authorList>
            <person name="Goeker M."/>
        </authorList>
    </citation>
    <scope>NUCLEOTIDE SEQUENCE [LARGE SCALE GENOMIC DNA]</scope>
    <source>
        <strain evidence="1 2">DSM 17205</strain>
    </source>
</reference>
<comment type="caution">
    <text evidence="1">The sequence shown here is derived from an EMBL/GenBank/DDBJ whole genome shotgun (WGS) entry which is preliminary data.</text>
</comment>
<organism evidence="1 2">
    <name type="scientific">Nonlabens dokdonensis</name>
    <dbReference type="NCBI Taxonomy" id="328515"/>
    <lineage>
        <taxon>Bacteria</taxon>
        <taxon>Pseudomonadati</taxon>
        <taxon>Bacteroidota</taxon>
        <taxon>Flavobacteriia</taxon>
        <taxon>Flavobacteriales</taxon>
        <taxon>Flavobacteriaceae</taxon>
        <taxon>Nonlabens</taxon>
    </lineage>
</organism>
<keyword evidence="2" id="KW-1185">Reference proteome</keyword>
<dbReference type="RefSeq" id="WP_041566884.1">
    <property type="nucleotide sequence ID" value="NZ_QKZR01000001.1"/>
</dbReference>
<evidence type="ECO:0000313" key="1">
    <source>
        <dbReference type="EMBL" id="PZX43472.1"/>
    </source>
</evidence>
<dbReference type="EMBL" id="QKZR01000001">
    <property type="protein sequence ID" value="PZX43472.1"/>
    <property type="molecule type" value="Genomic_DNA"/>
</dbReference>